<reference evidence="4" key="1">
    <citation type="journal article" date="2019" name="Int. J. Syst. Evol. Microbiol.">
        <title>The Global Catalogue of Microorganisms (GCM) 10K type strain sequencing project: providing services to taxonomists for standard genome sequencing and annotation.</title>
        <authorList>
            <consortium name="The Broad Institute Genomics Platform"/>
            <consortium name="The Broad Institute Genome Sequencing Center for Infectious Disease"/>
            <person name="Wu L."/>
            <person name="Ma J."/>
        </authorList>
    </citation>
    <scope>NUCLEOTIDE SEQUENCE [LARGE SCALE GENOMIC DNA]</scope>
    <source>
        <strain evidence="4">CGMCC 1.15297</strain>
    </source>
</reference>
<accession>A0ABQ1FFF7</accession>
<dbReference type="Proteomes" id="UP000603317">
    <property type="component" value="Unassembled WGS sequence"/>
</dbReference>
<evidence type="ECO:0000256" key="1">
    <source>
        <dbReference type="SAM" id="MobiDB-lite"/>
    </source>
</evidence>
<sequence>MKIVLSRKGFDSSSGGGPSPIVDGVPVSLPIPSGGHSSTTWDDLGLADHVANASRGKLSGAEHCHHDPMFPDCGTAILGQCAAAQSHLENQGVGSGDTFLFFGLFAGPDGKRHHRIFGWMQIERIEPIEQMDAVRRNELVALGFPHAIGMHAKNDTAWSGPGGLAQSAPDDLRLTVPGGPLSRWRVPSFMRECGLSYHGKPERWHEDGTLAAAARGQEFVCDAGDRADAREWLESVLAACRSAV</sequence>
<dbReference type="EMBL" id="BMID01000001">
    <property type="protein sequence ID" value="GGA09322.1"/>
    <property type="molecule type" value="Genomic_DNA"/>
</dbReference>
<organism evidence="3 4">
    <name type="scientific">Blastomonas marina</name>
    <dbReference type="NCBI Taxonomy" id="1867408"/>
    <lineage>
        <taxon>Bacteria</taxon>
        <taxon>Pseudomonadati</taxon>
        <taxon>Pseudomonadota</taxon>
        <taxon>Alphaproteobacteria</taxon>
        <taxon>Sphingomonadales</taxon>
        <taxon>Sphingomonadaceae</taxon>
        <taxon>Blastomonas</taxon>
    </lineage>
</organism>
<dbReference type="RefSeq" id="WP_188642527.1">
    <property type="nucleotide sequence ID" value="NZ_BMID01000001.1"/>
</dbReference>
<name>A0ABQ1FFF7_9SPHN</name>
<comment type="caution">
    <text evidence="3">The sequence shown here is derived from an EMBL/GenBank/DDBJ whole genome shotgun (WGS) entry which is preliminary data.</text>
</comment>
<gene>
    <name evidence="3" type="ORF">GCM10010923_19610</name>
</gene>
<evidence type="ECO:0000313" key="3">
    <source>
        <dbReference type="EMBL" id="GGA09322.1"/>
    </source>
</evidence>
<evidence type="ECO:0000313" key="4">
    <source>
        <dbReference type="Proteomes" id="UP000603317"/>
    </source>
</evidence>
<proteinExistence type="predicted"/>
<feature type="region of interest" description="Disordered" evidence="1">
    <location>
        <begin position="1"/>
        <end position="23"/>
    </location>
</feature>
<dbReference type="Pfam" id="PF18754">
    <property type="entry name" value="Nmad3"/>
    <property type="match status" value="1"/>
</dbReference>
<evidence type="ECO:0000259" key="2">
    <source>
        <dbReference type="Pfam" id="PF18754"/>
    </source>
</evidence>
<dbReference type="InterPro" id="IPR041135">
    <property type="entry name" value="Nmad3"/>
</dbReference>
<keyword evidence="4" id="KW-1185">Reference proteome</keyword>
<protein>
    <recommendedName>
        <fullName evidence="2">Nucleotide modification associated domain-containing protein</fullName>
    </recommendedName>
</protein>
<feature type="domain" description="Nucleotide modification associated" evidence="2">
    <location>
        <begin position="2"/>
        <end position="222"/>
    </location>
</feature>